<dbReference type="CTD" id="8579929"/>
<evidence type="ECO:0000256" key="1">
    <source>
        <dbReference type="ARBA" id="ARBA00004370"/>
    </source>
</evidence>
<feature type="transmembrane region" description="Helical" evidence="5">
    <location>
        <begin position="44"/>
        <end position="66"/>
    </location>
</feature>
<evidence type="ECO:0000256" key="4">
    <source>
        <dbReference type="ARBA" id="ARBA00023136"/>
    </source>
</evidence>
<keyword evidence="4 5" id="KW-0472">Membrane</keyword>
<feature type="transmembrane region" description="Helical" evidence="5">
    <location>
        <begin position="121"/>
        <end position="139"/>
    </location>
</feature>
<dbReference type="PROSITE" id="PS50262">
    <property type="entry name" value="G_PROTEIN_RECEP_F1_2"/>
    <property type="match status" value="1"/>
</dbReference>
<accession>E3CTX3</accession>
<evidence type="ECO:0000256" key="5">
    <source>
        <dbReference type="SAM" id="Phobius"/>
    </source>
</evidence>
<dbReference type="InterPro" id="IPR047130">
    <property type="entry name" value="7TM_GPCR_Srsx_nematod"/>
</dbReference>
<evidence type="ECO:0000313" key="9">
    <source>
        <dbReference type="WormBase" id="CBG04744"/>
    </source>
</evidence>
<dbReference type="PANTHER" id="PTHR23360:SF21">
    <property type="entry name" value="G-PROTEIN COUPLED RECEPTORS FAMILY 1 PROFILE DOMAIN-CONTAINING PROTEIN"/>
    <property type="match status" value="1"/>
</dbReference>
<dbReference type="EMBL" id="HE601135">
    <property type="protein sequence ID" value="CBX33005.1"/>
    <property type="molecule type" value="Genomic_DNA"/>
</dbReference>
<sequence>MPLNPLFPIAIFYFICSTISLFGNMIMITCFFRERKFNSPCHYMITLTCAADMLHLCGHFVFNFQLFYGGPGSQSLCFWLLLPSSIGLCLSSPLLLSMGIDRFLACQCPILYRLLCSKRTLYLLIQLTFPIIFTIYINTFSFLQRDANTTVICQVPLAISGNTFEKFNKCGLIINIGVVLIYFITYLKLRNQTALVSGLKFIFKSILYTVIFVILGWCTVTIVNIASIHLVKDVDTRNICMIYAGMGLNVACASNVFVFYIINSEYRTAIRKLFGMKSEVKLHTTLFLNSHLTNK</sequence>
<dbReference type="HOGENOM" id="CLU_079993_0_0_1"/>
<proteinExistence type="predicted"/>
<dbReference type="SUPFAM" id="SSF81321">
    <property type="entry name" value="Family A G protein-coupled receptor-like"/>
    <property type="match status" value="1"/>
</dbReference>
<keyword evidence="8" id="KW-1185">Reference proteome</keyword>
<dbReference type="STRING" id="6238.E3CTX3"/>
<dbReference type="WormBase" id="CBG04744">
    <property type="protein sequence ID" value="CBP37701"/>
    <property type="gene ID" value="WBGene00027360"/>
</dbReference>
<dbReference type="Gene3D" id="1.20.1070.10">
    <property type="entry name" value="Rhodopsin 7-helix transmembrane proteins"/>
    <property type="match status" value="1"/>
</dbReference>
<feature type="transmembrane region" description="Helical" evidence="5">
    <location>
        <begin position="201"/>
        <end position="230"/>
    </location>
</feature>
<dbReference type="PANTHER" id="PTHR23360">
    <property type="entry name" value="G-PROTEIN COUPLED RECEPTORS FAMILY 1 PROFILE DOMAIN-CONTAINING PROTEIN-RELATED"/>
    <property type="match status" value="1"/>
</dbReference>
<feature type="transmembrane region" description="Helical" evidence="5">
    <location>
        <begin position="6"/>
        <end position="32"/>
    </location>
</feature>
<feature type="domain" description="G-protein coupled receptors family 1 profile" evidence="6">
    <location>
        <begin position="23"/>
        <end position="259"/>
    </location>
</feature>
<dbReference type="OMA" id="INSEYRT"/>
<evidence type="ECO:0000313" key="8">
    <source>
        <dbReference type="Proteomes" id="UP000008549"/>
    </source>
</evidence>
<dbReference type="KEGG" id="cbr:CBG_04744"/>
<dbReference type="GeneID" id="8579929"/>
<dbReference type="InParanoid" id="E3CTX3"/>
<comment type="subcellular location">
    <subcellularLocation>
        <location evidence="1">Membrane</location>
    </subcellularLocation>
</comment>
<reference evidence="7 8" key="1">
    <citation type="journal article" date="2003" name="PLoS Biol.">
        <title>The genome sequence of Caenorhabditis briggsae: a platform for comparative genomics.</title>
        <authorList>
            <person name="Stein L.D."/>
            <person name="Bao Z."/>
            <person name="Blasiar D."/>
            <person name="Blumenthal T."/>
            <person name="Brent M.R."/>
            <person name="Chen N."/>
            <person name="Chinwalla A."/>
            <person name="Clarke L."/>
            <person name="Clee C."/>
            <person name="Coghlan A."/>
            <person name="Coulson A."/>
            <person name="D'Eustachio P."/>
            <person name="Fitch D.H."/>
            <person name="Fulton L.A."/>
            <person name="Fulton R.E."/>
            <person name="Griffiths-Jones S."/>
            <person name="Harris T.W."/>
            <person name="Hillier L.W."/>
            <person name="Kamath R."/>
            <person name="Kuwabara P.E."/>
            <person name="Mardis E.R."/>
            <person name="Marra M.A."/>
            <person name="Miner T.L."/>
            <person name="Minx P."/>
            <person name="Mullikin J.C."/>
            <person name="Plumb R.W."/>
            <person name="Rogers J."/>
            <person name="Schein J.E."/>
            <person name="Sohrmann M."/>
            <person name="Spieth J."/>
            <person name="Stajich J.E."/>
            <person name="Wei C."/>
            <person name="Willey D."/>
            <person name="Wilson R.K."/>
            <person name="Durbin R."/>
            <person name="Waterston R.H."/>
        </authorList>
    </citation>
    <scope>NUCLEOTIDE SEQUENCE [LARGE SCALE GENOMIC DNA]</scope>
    <source>
        <strain evidence="7 8">AF16</strain>
    </source>
</reference>
<dbReference type="GO" id="GO:0004930">
    <property type="term" value="F:G protein-coupled receptor activity"/>
    <property type="evidence" value="ECO:0007669"/>
    <property type="project" value="InterPro"/>
</dbReference>
<dbReference type="Pfam" id="PF10320">
    <property type="entry name" value="7TM_GPCR_Srsx"/>
    <property type="match status" value="1"/>
</dbReference>
<feature type="transmembrane region" description="Helical" evidence="5">
    <location>
        <begin position="242"/>
        <end position="262"/>
    </location>
</feature>
<gene>
    <name evidence="7 9" type="ORF">CBG04744</name>
    <name evidence="7" type="ORF">CBG_04744</name>
</gene>
<dbReference type="eggNOG" id="ENOG502TGFZ">
    <property type="taxonomic scope" value="Eukaryota"/>
</dbReference>
<dbReference type="RefSeq" id="XP_002637932.2">
    <property type="nucleotide sequence ID" value="XM_002637886.2"/>
</dbReference>
<dbReference type="InterPro" id="IPR000276">
    <property type="entry name" value="GPCR_Rhodpsn"/>
</dbReference>
<evidence type="ECO:0000256" key="2">
    <source>
        <dbReference type="ARBA" id="ARBA00022692"/>
    </source>
</evidence>
<evidence type="ECO:0000256" key="3">
    <source>
        <dbReference type="ARBA" id="ARBA00022989"/>
    </source>
</evidence>
<dbReference type="InterPro" id="IPR019424">
    <property type="entry name" value="7TM_GPCR_Srsx"/>
</dbReference>
<keyword evidence="3 5" id="KW-1133">Transmembrane helix</keyword>
<dbReference type="AlphaFoldDB" id="E3CTX3"/>
<evidence type="ECO:0000313" key="7">
    <source>
        <dbReference type="EMBL" id="CBX33005.1"/>
    </source>
</evidence>
<name>E3CTX3_CAEBR</name>
<feature type="transmembrane region" description="Helical" evidence="5">
    <location>
        <begin position="78"/>
        <end position="100"/>
    </location>
</feature>
<dbReference type="Proteomes" id="UP000008549">
    <property type="component" value="Unassembled WGS sequence"/>
</dbReference>
<organism evidence="7 8">
    <name type="scientific">Caenorhabditis briggsae</name>
    <dbReference type="NCBI Taxonomy" id="6238"/>
    <lineage>
        <taxon>Eukaryota</taxon>
        <taxon>Metazoa</taxon>
        <taxon>Ecdysozoa</taxon>
        <taxon>Nematoda</taxon>
        <taxon>Chromadorea</taxon>
        <taxon>Rhabditida</taxon>
        <taxon>Rhabditina</taxon>
        <taxon>Rhabditomorpha</taxon>
        <taxon>Rhabditoidea</taxon>
        <taxon>Rhabditidae</taxon>
        <taxon>Peloderinae</taxon>
        <taxon>Caenorhabditis</taxon>
    </lineage>
</organism>
<dbReference type="InterPro" id="IPR017452">
    <property type="entry name" value="GPCR_Rhodpsn_7TM"/>
</dbReference>
<dbReference type="SMART" id="SM01381">
    <property type="entry name" value="7TM_GPCR_Srsx"/>
    <property type="match status" value="1"/>
</dbReference>
<feature type="transmembrane region" description="Helical" evidence="5">
    <location>
        <begin position="172"/>
        <end position="189"/>
    </location>
</feature>
<evidence type="ECO:0000259" key="6">
    <source>
        <dbReference type="PROSITE" id="PS50262"/>
    </source>
</evidence>
<reference evidence="7 8" key="2">
    <citation type="journal article" date="2011" name="PLoS Genet.">
        <title>Caenorhabditis briggsae recombinant inbred line genotypes reveal inter-strain incompatibility and the evolution of recombination.</title>
        <authorList>
            <person name="Ross J.A."/>
            <person name="Koboldt D.C."/>
            <person name="Staisch J.E."/>
            <person name="Chamberlin H.M."/>
            <person name="Gupta B.P."/>
            <person name="Miller R.D."/>
            <person name="Baird S.E."/>
            <person name="Haag E.S."/>
        </authorList>
    </citation>
    <scope>NUCLEOTIDE SEQUENCE [LARGE SCALE GENOMIC DNA]</scope>
    <source>
        <strain evidence="7 8">AF16</strain>
    </source>
</reference>
<protein>
    <submittedName>
        <fullName evidence="7">Protein CBG04744</fullName>
    </submittedName>
</protein>
<dbReference type="GO" id="GO:0016020">
    <property type="term" value="C:membrane"/>
    <property type="evidence" value="ECO:0007669"/>
    <property type="project" value="UniProtKB-SubCell"/>
</dbReference>
<dbReference type="CDD" id="cd00637">
    <property type="entry name" value="7tm_classA_rhodopsin-like"/>
    <property type="match status" value="1"/>
</dbReference>
<keyword evidence="2 5" id="KW-0812">Transmembrane</keyword>